<dbReference type="InterPro" id="IPR011444">
    <property type="entry name" value="DUF1549"/>
</dbReference>
<dbReference type="Pfam" id="PF22633">
    <property type="entry name" value="F5_F8_type_C_2"/>
    <property type="match status" value="1"/>
</dbReference>
<dbReference type="SMART" id="SM00607">
    <property type="entry name" value="FTP"/>
    <property type="match status" value="1"/>
</dbReference>
<dbReference type="SUPFAM" id="SSF49785">
    <property type="entry name" value="Galactose-binding domain-like"/>
    <property type="match status" value="1"/>
</dbReference>
<organism evidence="7">
    <name type="scientific">marine metagenome</name>
    <dbReference type="NCBI Taxonomy" id="408172"/>
    <lineage>
        <taxon>unclassified sequences</taxon>
        <taxon>metagenomes</taxon>
        <taxon>ecological metagenomes</taxon>
    </lineage>
</organism>
<keyword evidence="2" id="KW-0106">Calcium</keyword>
<evidence type="ECO:0000256" key="5">
    <source>
        <dbReference type="SAM" id="MobiDB-lite"/>
    </source>
</evidence>
<evidence type="ECO:0000259" key="6">
    <source>
        <dbReference type="SMART" id="SM00607"/>
    </source>
</evidence>
<dbReference type="GO" id="GO:0046872">
    <property type="term" value="F:metal ion binding"/>
    <property type="evidence" value="ECO:0007669"/>
    <property type="project" value="UniProtKB-KW"/>
</dbReference>
<dbReference type="InterPro" id="IPR008979">
    <property type="entry name" value="Galactose-bd-like_sf"/>
</dbReference>
<evidence type="ECO:0000256" key="4">
    <source>
        <dbReference type="SAM" id="Coils"/>
    </source>
</evidence>
<dbReference type="Pfam" id="PF07587">
    <property type="entry name" value="PSD1"/>
    <property type="match status" value="1"/>
</dbReference>
<name>A0A381YG64_9ZZZZ</name>
<accession>A0A381YG64</accession>
<evidence type="ECO:0000256" key="2">
    <source>
        <dbReference type="ARBA" id="ARBA00022837"/>
    </source>
</evidence>
<keyword evidence="3" id="KW-1015">Disulfide bond</keyword>
<dbReference type="PANTHER" id="PTHR35889">
    <property type="entry name" value="CYCLOINULO-OLIGOSACCHARIDE FRUCTANOTRANSFERASE-RELATED"/>
    <property type="match status" value="1"/>
</dbReference>
<protein>
    <recommendedName>
        <fullName evidence="6">Fucolectin tachylectin-4 pentraxin-1 domain-containing protein</fullName>
    </recommendedName>
</protein>
<keyword evidence="4" id="KW-0175">Coiled coil</keyword>
<feature type="coiled-coil region" evidence="4">
    <location>
        <begin position="152"/>
        <end position="179"/>
    </location>
</feature>
<dbReference type="InterPro" id="IPR022655">
    <property type="entry name" value="DUF1553"/>
</dbReference>
<dbReference type="EMBL" id="UINC01018141">
    <property type="protein sequence ID" value="SVA75910.1"/>
    <property type="molecule type" value="Genomic_DNA"/>
</dbReference>
<evidence type="ECO:0000256" key="3">
    <source>
        <dbReference type="ARBA" id="ARBA00023157"/>
    </source>
</evidence>
<reference evidence="7" key="1">
    <citation type="submission" date="2018-05" db="EMBL/GenBank/DDBJ databases">
        <authorList>
            <person name="Lanie J.A."/>
            <person name="Ng W.-L."/>
            <person name="Kazmierczak K.M."/>
            <person name="Andrzejewski T.M."/>
            <person name="Davidsen T.M."/>
            <person name="Wayne K.J."/>
            <person name="Tettelin H."/>
            <person name="Glass J.I."/>
            <person name="Rusch D."/>
            <person name="Podicherti R."/>
            <person name="Tsui H.-C.T."/>
            <person name="Winkler M.E."/>
        </authorList>
    </citation>
    <scope>NUCLEOTIDE SEQUENCE</scope>
</reference>
<gene>
    <name evidence="7" type="ORF">METZ01_LOCUS128764</name>
</gene>
<keyword evidence="1" id="KW-0479">Metal-binding</keyword>
<proteinExistence type="predicted"/>
<dbReference type="Pfam" id="PF07583">
    <property type="entry name" value="PSCyt2"/>
    <property type="match status" value="1"/>
</dbReference>
<dbReference type="InterPro" id="IPR006585">
    <property type="entry name" value="FTP1"/>
</dbReference>
<feature type="domain" description="Fucolectin tachylectin-4 pentraxin-1" evidence="6">
    <location>
        <begin position="270"/>
        <end position="404"/>
    </location>
</feature>
<dbReference type="AlphaFoldDB" id="A0A381YG64"/>
<sequence length="1047" mass="116082">EHWARQWLDLARYADSAGYADDQPRTIWAYRDWVIRALNRNLPFDQFTREQLAGDLFPKPTNDQLIATAFHRNTQTNSEGGTDDEEFRNVAVVDRVNTTMATWMGTTIACAQCHDHKYDPLSQEEFFKMFAIFNNTEDADRRNESPFVSIFSEEQKKKRAETELKVAVLQKELDHLKATALDGFEAWVGAFEKPVVTTLQEAQLQNGVLSVEPLPGKFTGAQFDGVDAGRLTLKLRPKGEKNLKGRFVRVTNVGGNVFLHLAEVQVFSGGQNVAPKGQARQSTTAFGGPAKYGNDGNTNGEFTKKSTTHTAQENNPWWEVDLGKELPIEKLAIWNRLGAGLADRLKMHRVEVFDANRKVVWKKESKKVFKVNVDYGLDGARLLPFVPLPHSKLNGLLRLAKPVELKEGDVLEVAIKNYKTEKVKVSLTTSALAELEDALPKDVFSILRVPGATRTAAHAKRLKDYFAANNPRTQSKAKELAAAKKQLEGMKGTTTVPVMKEMAKPRATHIQVRGNYKVKEGRVSEGVPTVFGVPVPGGKPNRLALAEWILDDRNPLTARVIANRYWESIFGTGLVRTSEEFGSQGELPSHPELLDWLATELVRLKWDTKAFVKLLVTSATYRQSSSITPKHIENDPANRFYAHGPRLRLTAEMIRDQALAVSGLLSSKMYGVPVKPYQPSFGVSAAFGPGMDWKTSGGEDKYRRGIYTHWRRTNPYPSMTAFDAPNRNVCTVRRVPTNTPLQALVTMNDPVYVEAAQALARRMVKEGGATPHERVSFGLNLCLSRPPKRAEVSRLVTLYTELLADYQKDAVAAKLMATDPLGPLSDTAKKVRVGGLPELLAASIHGSPDVDIAAPNGTYTLQLLLYEGWESRSADIVIEGKTIKEKYNQLKAQGGNFNHGSVLRHTFTLTDGNIDIEIKAHNVLNIHLGGLILSKGHGRDTVSTAIVKSKSDLDFKDVLKAINFGDTRNLSVGDVIFTSAAVNSTVDGVTNRARGDVYAGEKNQKLPTMQKEKTAKNANASMKVEELAAWTVVCNVLLNLDEMFMKR</sequence>
<evidence type="ECO:0000313" key="7">
    <source>
        <dbReference type="EMBL" id="SVA75910.1"/>
    </source>
</evidence>
<feature type="non-terminal residue" evidence="7">
    <location>
        <position position="1"/>
    </location>
</feature>
<evidence type="ECO:0000256" key="1">
    <source>
        <dbReference type="ARBA" id="ARBA00022723"/>
    </source>
</evidence>
<feature type="region of interest" description="Disordered" evidence="5">
    <location>
        <begin position="280"/>
        <end position="301"/>
    </location>
</feature>
<dbReference type="PANTHER" id="PTHR35889:SF3">
    <property type="entry name" value="F-BOX DOMAIN-CONTAINING PROTEIN"/>
    <property type="match status" value="1"/>
</dbReference>
<dbReference type="Gene3D" id="2.60.120.260">
    <property type="entry name" value="Galactose-binding domain-like"/>
    <property type="match status" value="1"/>
</dbReference>